<dbReference type="Proteomes" id="UP000198598">
    <property type="component" value="Unassembled WGS sequence"/>
</dbReference>
<name>A0A1I1Y099_9BACT</name>
<accession>A0A1I1Y099</accession>
<dbReference type="STRING" id="662367.SAMN05216167_110187"/>
<dbReference type="Gene3D" id="3.10.180.10">
    <property type="entry name" value="2,3-Dihydroxybiphenyl 1,2-Dioxygenase, domain 1"/>
    <property type="match status" value="1"/>
</dbReference>
<dbReference type="OrthoDB" id="192739at2"/>
<dbReference type="InterPro" id="IPR029068">
    <property type="entry name" value="Glyas_Bleomycin-R_OHBP_Dase"/>
</dbReference>
<reference evidence="2 3" key="1">
    <citation type="submission" date="2016-10" db="EMBL/GenBank/DDBJ databases">
        <authorList>
            <person name="de Groot N.N."/>
        </authorList>
    </citation>
    <scope>NUCLEOTIDE SEQUENCE [LARGE SCALE GENOMIC DNA]</scope>
    <source>
        <strain evidence="2 3">DSM 26130</strain>
    </source>
</reference>
<evidence type="ECO:0000313" key="3">
    <source>
        <dbReference type="Proteomes" id="UP000198598"/>
    </source>
</evidence>
<sequence>MKILDLELYCNNLETIQRFYVRRLGLPMLSHSSAHLTVLVGYTRLTFRKVEMVVAPYHLAINVPRGSLDVLMYYYDLDYLATQAPEQTIAYFPNWRAKACYFYDPAGNILEFIARTDLNLDNPNLTLSDMFQGISEVGLATEDVLYTAEQLQRRFNVAQFSRTIPQPDFNALGDDNGLFILAETGRPWLFTNTPAGLNYFRIQFMNGIEEEVQELYSYEVNRLPIGKPGSGLNQQMPGRIKDFAY</sequence>
<proteinExistence type="predicted"/>
<dbReference type="AlphaFoldDB" id="A0A1I1Y099"/>
<evidence type="ECO:0000259" key="1">
    <source>
        <dbReference type="PROSITE" id="PS51819"/>
    </source>
</evidence>
<dbReference type="PROSITE" id="PS51819">
    <property type="entry name" value="VOC"/>
    <property type="match status" value="1"/>
</dbReference>
<evidence type="ECO:0000313" key="2">
    <source>
        <dbReference type="EMBL" id="SFE13087.1"/>
    </source>
</evidence>
<feature type="domain" description="VOC" evidence="1">
    <location>
        <begin position="2"/>
        <end position="115"/>
    </location>
</feature>
<protein>
    <recommendedName>
        <fullName evidence="1">VOC domain-containing protein</fullName>
    </recommendedName>
</protein>
<dbReference type="SUPFAM" id="SSF54593">
    <property type="entry name" value="Glyoxalase/Bleomycin resistance protein/Dihydroxybiphenyl dioxygenase"/>
    <property type="match status" value="1"/>
</dbReference>
<gene>
    <name evidence="2" type="ORF">SAMN05216167_110187</name>
</gene>
<dbReference type="InterPro" id="IPR037523">
    <property type="entry name" value="VOC_core"/>
</dbReference>
<dbReference type="RefSeq" id="WP_093830519.1">
    <property type="nucleotide sequence ID" value="NZ_FOLQ01000010.1"/>
</dbReference>
<organism evidence="2 3">
    <name type="scientific">Spirosoma endophyticum</name>
    <dbReference type="NCBI Taxonomy" id="662367"/>
    <lineage>
        <taxon>Bacteria</taxon>
        <taxon>Pseudomonadati</taxon>
        <taxon>Bacteroidota</taxon>
        <taxon>Cytophagia</taxon>
        <taxon>Cytophagales</taxon>
        <taxon>Cytophagaceae</taxon>
        <taxon>Spirosoma</taxon>
    </lineage>
</organism>
<dbReference type="EMBL" id="FOLQ01000010">
    <property type="protein sequence ID" value="SFE13087.1"/>
    <property type="molecule type" value="Genomic_DNA"/>
</dbReference>
<keyword evidence="3" id="KW-1185">Reference proteome</keyword>